<evidence type="ECO:0000313" key="2">
    <source>
        <dbReference type="Proteomes" id="UP000829398"/>
    </source>
</evidence>
<gene>
    <name evidence="1" type="ORF">KPL71_010119</name>
</gene>
<reference evidence="2" key="1">
    <citation type="journal article" date="2023" name="Hortic. Res.">
        <title>A chromosome-level phased genome enabling allele-level studies in sweet orange: a case study on citrus Huanglongbing tolerance.</title>
        <authorList>
            <person name="Wu B."/>
            <person name="Yu Q."/>
            <person name="Deng Z."/>
            <person name="Duan Y."/>
            <person name="Luo F."/>
            <person name="Gmitter F. Jr."/>
        </authorList>
    </citation>
    <scope>NUCLEOTIDE SEQUENCE [LARGE SCALE GENOMIC DNA]</scope>
    <source>
        <strain evidence="2">cv. Valencia</strain>
    </source>
</reference>
<name>A0ACB8MKL6_CITSI</name>
<comment type="caution">
    <text evidence="1">The sequence shown here is derived from an EMBL/GenBank/DDBJ whole genome shotgun (WGS) entry which is preliminary data.</text>
</comment>
<organism evidence="1 2">
    <name type="scientific">Citrus sinensis</name>
    <name type="common">Sweet orange</name>
    <name type="synonym">Citrus aurantium var. sinensis</name>
    <dbReference type="NCBI Taxonomy" id="2711"/>
    <lineage>
        <taxon>Eukaryota</taxon>
        <taxon>Viridiplantae</taxon>
        <taxon>Streptophyta</taxon>
        <taxon>Embryophyta</taxon>
        <taxon>Tracheophyta</taxon>
        <taxon>Spermatophyta</taxon>
        <taxon>Magnoliopsida</taxon>
        <taxon>eudicotyledons</taxon>
        <taxon>Gunneridae</taxon>
        <taxon>Pentapetalae</taxon>
        <taxon>rosids</taxon>
        <taxon>malvids</taxon>
        <taxon>Sapindales</taxon>
        <taxon>Rutaceae</taxon>
        <taxon>Aurantioideae</taxon>
        <taxon>Citrus</taxon>
    </lineage>
</organism>
<dbReference type="EMBL" id="CM039172">
    <property type="protein sequence ID" value="KAH9785945.1"/>
    <property type="molecule type" value="Genomic_DNA"/>
</dbReference>
<accession>A0ACB8MKL6</accession>
<dbReference type="Proteomes" id="UP000829398">
    <property type="component" value="Chromosome 3"/>
</dbReference>
<evidence type="ECO:0000313" key="1">
    <source>
        <dbReference type="EMBL" id="KAH9785945.1"/>
    </source>
</evidence>
<proteinExistence type="predicted"/>
<keyword evidence="2" id="KW-1185">Reference proteome</keyword>
<protein>
    <submittedName>
        <fullName evidence="1">ELKS/Rab6-interacting/CAST family protein</fullName>
    </submittedName>
</protein>
<sequence>MGFNAVYRCLMEMFPQIDTRLLKAVAIEHSKDADAAATIVLTEILPYWSEKSLTSSSVISNRTASSTSSKDLSLRRLSDRPSDEIAEHEEHEELNTFRRRRNRSQPSSLEQGSITTGYATSTDLPCAHNSDSVSLDKALNASAVSQSYDPNDSSGLLYGNPESEEVILLGKTPESVVEVGSDKASTVMPNECGNDDLGGACANTESNGVVSVDKGQYTDVKFESEHTPIVMPTLSAHANGLGATDIDMSIFGISQEVGSCFDCSLKVENSVAQFVPSSVQERASDVCQYRDVKVESEHTPIVMPTPSIHANAVANGSLTAWTDFDGPGATDIGVSNCGISQEVGSCLDCPLEVENSVAQLVTSNVPESGFQLEVGSNAVANGSLTAWTDFDGPGATDIGVSNCGISQEVGSCLDCPLEVENSVAQLVTSNVPESGLQSEVGSNAVANGSLTAWTDFDGPGATDIGVSNCGISQEVGSCLDFPLEVENSVAQLVPSSVQEHTSNVPESGFQLEVGSSLPSSVQQHTSDVSESGFHLEVGSSSTTDSGKPDANGSSDLMSKQENSVNGKCNIEDDSTITTIVTRSGQICRIDLLEEMIEDAKYNKKNLFKAMESVMNMMREVEIQERAAKEAKAAAVRGGLDIFVKMDELKQMLAHAKEANDMHAGEIYGERAILATEARELQNRLLSLSEERDKSLAVLDEMRETLEARLAAAEDMRKEAEEEKFEKEESARASLAEQEVIMEKVVQESKLLQQQAEENSKLREFLMDRGRVVDSLQGEISVICQDVRLLKEKFDERVPLSKSVSSSQTTCILASSGSSMKSVASLVAEQDLTSETLEKMSPAPAVDVESLKSRGDEKIGDFWRQLSDDGWDLFENETELNGKAL</sequence>